<reference evidence="2 4" key="2">
    <citation type="journal article" date="2014" name="BMC Genomics">
        <title>An improved genome release (version Mt4.0) for the model legume Medicago truncatula.</title>
        <authorList>
            <person name="Tang H."/>
            <person name="Krishnakumar V."/>
            <person name="Bidwell S."/>
            <person name="Rosen B."/>
            <person name="Chan A."/>
            <person name="Zhou S."/>
            <person name="Gentzbittel L."/>
            <person name="Childs K.L."/>
            <person name="Yandell M."/>
            <person name="Gundlach H."/>
            <person name="Mayer K.F."/>
            <person name="Schwartz D.C."/>
            <person name="Town C.D."/>
        </authorList>
    </citation>
    <scope>GENOME REANNOTATION</scope>
    <source>
        <strain evidence="3 4">cv. Jemalong A17</strain>
    </source>
</reference>
<proteinExistence type="predicted"/>
<sequence length="560" mass="63345">MSIDPFSCSPPKSSTTSAPIKVETFDELLNIKPKQSLSNEIRKSIRLSSKPSKVSYFDLEDETTTCIQDQNPHKRFKPSVTNFTPYDRKKAQKEKMLDEIVSEPINAQEKSLVNPYLENEVLESSTKRLLAESKSFSFEEIKKKEIPIDDVLKSIGWKEFCEIDEVFYPNLVQEFYSSATTLEGHDLIMCQINQTNIIIITDLLAKVFNIPNSGVKLYGRKWYDEAKPKLDRFSVLNELLYEIKPGKDFPVTTLKNEYKILHNICTHSLLPRSSCKYCVNDTDLMILHHLTHRKRVNLPYLIIQHKIHTISDTKGNSGLPYSMALTKIFKEFKLSFIGEVAKRNLKFFTSKNIAHIKLNNDPRALAIHQIPLPREPFLKEEEEENPLLSIVNAIIVEDHLSSKSATLNSRGSQSSPLYDLNVSTDLNLSTGVGNPPAPISSTPLLNYDSSALFGTTCLNRFIDFPKNDNPLQSEIPQIPSHFSSFGSFKSTGTSPKNDPPIETENPIFSNEMIFAELTSLQANVNNLRECFISVMYSYFGMIPPAPGFYASSSNPPPNDQ</sequence>
<accession>G7J1D4</accession>
<keyword evidence="4" id="KW-1185">Reference proteome</keyword>
<dbReference type="Pfam" id="PF20167">
    <property type="entry name" value="Transposase_32"/>
    <property type="match status" value="1"/>
</dbReference>
<dbReference type="PaxDb" id="3880-AES70231"/>
<dbReference type="Proteomes" id="UP000002051">
    <property type="component" value="Chromosome 3"/>
</dbReference>
<dbReference type="InterPro" id="IPR046796">
    <property type="entry name" value="Transposase_32_dom"/>
</dbReference>
<name>G7J1D4_MEDTR</name>
<evidence type="ECO:0000313" key="2">
    <source>
        <dbReference type="EMBL" id="AES70231.1"/>
    </source>
</evidence>
<protein>
    <recommendedName>
        <fullName evidence="1">Putative plant transposon protein domain-containing protein</fullName>
    </recommendedName>
</protein>
<dbReference type="EnsemblPlants" id="AES70231">
    <property type="protein sequence ID" value="AES70231"/>
    <property type="gene ID" value="MTR_3g050030"/>
</dbReference>
<dbReference type="OMA" id="CEIDEVF"/>
<gene>
    <name evidence="2" type="ordered locus">MTR_3g050030</name>
</gene>
<reference evidence="3" key="3">
    <citation type="submission" date="2015-04" db="UniProtKB">
        <authorList>
            <consortium name="EnsemblPlants"/>
        </authorList>
    </citation>
    <scope>IDENTIFICATION</scope>
    <source>
        <strain evidence="3">cv. Jemalong A17</strain>
    </source>
</reference>
<evidence type="ECO:0000313" key="4">
    <source>
        <dbReference type="Proteomes" id="UP000002051"/>
    </source>
</evidence>
<dbReference type="HOGENOM" id="CLU_486971_0_0_1"/>
<evidence type="ECO:0000313" key="3">
    <source>
        <dbReference type="EnsemblPlants" id="AES70231"/>
    </source>
</evidence>
<feature type="domain" description="Putative plant transposon protein" evidence="1">
    <location>
        <begin position="155"/>
        <end position="332"/>
    </location>
</feature>
<evidence type="ECO:0000259" key="1">
    <source>
        <dbReference type="Pfam" id="PF20167"/>
    </source>
</evidence>
<organism evidence="2 4">
    <name type="scientific">Medicago truncatula</name>
    <name type="common">Barrel medic</name>
    <name type="synonym">Medicago tribuloides</name>
    <dbReference type="NCBI Taxonomy" id="3880"/>
    <lineage>
        <taxon>Eukaryota</taxon>
        <taxon>Viridiplantae</taxon>
        <taxon>Streptophyta</taxon>
        <taxon>Embryophyta</taxon>
        <taxon>Tracheophyta</taxon>
        <taxon>Spermatophyta</taxon>
        <taxon>Magnoliopsida</taxon>
        <taxon>eudicotyledons</taxon>
        <taxon>Gunneridae</taxon>
        <taxon>Pentapetalae</taxon>
        <taxon>rosids</taxon>
        <taxon>fabids</taxon>
        <taxon>Fabales</taxon>
        <taxon>Fabaceae</taxon>
        <taxon>Papilionoideae</taxon>
        <taxon>50 kb inversion clade</taxon>
        <taxon>NPAAA clade</taxon>
        <taxon>Hologalegina</taxon>
        <taxon>IRL clade</taxon>
        <taxon>Trifolieae</taxon>
        <taxon>Medicago</taxon>
    </lineage>
</organism>
<dbReference type="EMBL" id="CM001219">
    <property type="protein sequence ID" value="AES70231.1"/>
    <property type="molecule type" value="Genomic_DNA"/>
</dbReference>
<dbReference type="AlphaFoldDB" id="G7J1D4"/>
<reference evidence="2 4" key="1">
    <citation type="journal article" date="2011" name="Nature">
        <title>The Medicago genome provides insight into the evolution of rhizobial symbioses.</title>
        <authorList>
            <person name="Young N.D."/>
            <person name="Debelle F."/>
            <person name="Oldroyd G.E."/>
            <person name="Geurts R."/>
            <person name="Cannon S.B."/>
            <person name="Udvardi M.K."/>
            <person name="Benedito V.A."/>
            <person name="Mayer K.F."/>
            <person name="Gouzy J."/>
            <person name="Schoof H."/>
            <person name="Van de Peer Y."/>
            <person name="Proost S."/>
            <person name="Cook D.R."/>
            <person name="Meyers B.C."/>
            <person name="Spannagl M."/>
            <person name="Cheung F."/>
            <person name="De Mita S."/>
            <person name="Krishnakumar V."/>
            <person name="Gundlach H."/>
            <person name="Zhou S."/>
            <person name="Mudge J."/>
            <person name="Bharti A.K."/>
            <person name="Murray J.D."/>
            <person name="Naoumkina M.A."/>
            <person name="Rosen B."/>
            <person name="Silverstein K.A."/>
            <person name="Tang H."/>
            <person name="Rombauts S."/>
            <person name="Zhao P.X."/>
            <person name="Zhou P."/>
            <person name="Barbe V."/>
            <person name="Bardou P."/>
            <person name="Bechner M."/>
            <person name="Bellec A."/>
            <person name="Berger A."/>
            <person name="Berges H."/>
            <person name="Bidwell S."/>
            <person name="Bisseling T."/>
            <person name="Choisne N."/>
            <person name="Couloux A."/>
            <person name="Denny R."/>
            <person name="Deshpande S."/>
            <person name="Dai X."/>
            <person name="Doyle J.J."/>
            <person name="Dudez A.M."/>
            <person name="Farmer A.D."/>
            <person name="Fouteau S."/>
            <person name="Franken C."/>
            <person name="Gibelin C."/>
            <person name="Gish J."/>
            <person name="Goldstein S."/>
            <person name="Gonzalez A.J."/>
            <person name="Green P.J."/>
            <person name="Hallab A."/>
            <person name="Hartog M."/>
            <person name="Hua A."/>
            <person name="Humphray S.J."/>
            <person name="Jeong D.H."/>
            <person name="Jing Y."/>
            <person name="Jocker A."/>
            <person name="Kenton S.M."/>
            <person name="Kim D.J."/>
            <person name="Klee K."/>
            <person name="Lai H."/>
            <person name="Lang C."/>
            <person name="Lin S."/>
            <person name="Macmil S.L."/>
            <person name="Magdelenat G."/>
            <person name="Matthews L."/>
            <person name="McCorrison J."/>
            <person name="Monaghan E.L."/>
            <person name="Mun J.H."/>
            <person name="Najar F.Z."/>
            <person name="Nicholson C."/>
            <person name="Noirot C."/>
            <person name="O'Bleness M."/>
            <person name="Paule C.R."/>
            <person name="Poulain J."/>
            <person name="Prion F."/>
            <person name="Qin B."/>
            <person name="Qu C."/>
            <person name="Retzel E.F."/>
            <person name="Riddle C."/>
            <person name="Sallet E."/>
            <person name="Samain S."/>
            <person name="Samson N."/>
            <person name="Sanders I."/>
            <person name="Saurat O."/>
            <person name="Scarpelli C."/>
            <person name="Schiex T."/>
            <person name="Segurens B."/>
            <person name="Severin A.J."/>
            <person name="Sherrier D.J."/>
            <person name="Shi R."/>
            <person name="Sims S."/>
            <person name="Singer S.R."/>
            <person name="Sinharoy S."/>
            <person name="Sterck L."/>
            <person name="Viollet A."/>
            <person name="Wang B.B."/>
            <person name="Wang K."/>
            <person name="Wang M."/>
            <person name="Wang X."/>
            <person name="Warfsmann J."/>
            <person name="Weissenbach J."/>
            <person name="White D.D."/>
            <person name="White J.D."/>
            <person name="Wiley G.B."/>
            <person name="Wincker P."/>
            <person name="Xing Y."/>
            <person name="Yang L."/>
            <person name="Yao Z."/>
            <person name="Ying F."/>
            <person name="Zhai J."/>
            <person name="Zhou L."/>
            <person name="Zuber A."/>
            <person name="Denarie J."/>
            <person name="Dixon R.A."/>
            <person name="May G.D."/>
            <person name="Schwartz D.C."/>
            <person name="Rogers J."/>
            <person name="Quetier F."/>
            <person name="Town C.D."/>
            <person name="Roe B.A."/>
        </authorList>
    </citation>
    <scope>NUCLEOTIDE SEQUENCE [LARGE SCALE GENOMIC DNA]</scope>
    <source>
        <strain evidence="2">A17</strain>
        <strain evidence="3 4">cv. Jemalong A17</strain>
    </source>
</reference>